<proteinExistence type="predicted"/>
<protein>
    <submittedName>
        <fullName evidence="2">Uncharacterized protein</fullName>
    </submittedName>
</protein>
<evidence type="ECO:0000256" key="1">
    <source>
        <dbReference type="SAM" id="SignalP"/>
    </source>
</evidence>
<keyword evidence="1" id="KW-0732">Signal</keyword>
<comment type="caution">
    <text evidence="2">The sequence shown here is derived from an EMBL/GenBank/DDBJ whole genome shotgun (WGS) entry which is preliminary data.</text>
</comment>
<gene>
    <name evidence="2" type="ORF">E5163_02035</name>
</gene>
<dbReference type="PROSITE" id="PS51257">
    <property type="entry name" value="PROKAR_LIPOPROTEIN"/>
    <property type="match status" value="1"/>
</dbReference>
<organism evidence="2 3">
    <name type="scientific">Marinicauda algicola</name>
    <dbReference type="NCBI Taxonomy" id="2029849"/>
    <lineage>
        <taxon>Bacteria</taxon>
        <taxon>Pseudomonadati</taxon>
        <taxon>Pseudomonadota</taxon>
        <taxon>Alphaproteobacteria</taxon>
        <taxon>Maricaulales</taxon>
        <taxon>Maricaulaceae</taxon>
        <taxon>Marinicauda</taxon>
    </lineage>
</organism>
<dbReference type="OrthoDB" id="6400990at2"/>
<dbReference type="Pfam" id="PF20101">
    <property type="entry name" value="DUF6491"/>
    <property type="match status" value="1"/>
</dbReference>
<keyword evidence="3" id="KW-1185">Reference proteome</keyword>
<feature type="signal peptide" evidence="1">
    <location>
        <begin position="1"/>
        <end position="23"/>
    </location>
</feature>
<reference evidence="2 3" key="1">
    <citation type="journal article" date="2017" name="Int. J. Syst. Evol. Microbiol.">
        <title>Marinicauda algicola sp. nov., isolated from a marine red alga Rhodosorus marinus.</title>
        <authorList>
            <person name="Jeong S.E."/>
            <person name="Jeon S.H."/>
            <person name="Chun B.H."/>
            <person name="Kim D.W."/>
            <person name="Jeon C.O."/>
        </authorList>
    </citation>
    <scope>NUCLEOTIDE SEQUENCE [LARGE SCALE GENOMIC DNA]</scope>
    <source>
        <strain evidence="2 3">JCM 31718</strain>
    </source>
</reference>
<dbReference type="RefSeq" id="WP_135994438.1">
    <property type="nucleotide sequence ID" value="NZ_CP071057.1"/>
</dbReference>
<evidence type="ECO:0000313" key="2">
    <source>
        <dbReference type="EMBL" id="TGY89941.1"/>
    </source>
</evidence>
<dbReference type="AlphaFoldDB" id="A0A4S2H3K7"/>
<dbReference type="InterPro" id="IPR045500">
    <property type="entry name" value="DUF6491"/>
</dbReference>
<dbReference type="EMBL" id="SRXW01000001">
    <property type="protein sequence ID" value="TGY89941.1"/>
    <property type="molecule type" value="Genomic_DNA"/>
</dbReference>
<feature type="chain" id="PRO_5020247865" evidence="1">
    <location>
        <begin position="24"/>
        <end position="141"/>
    </location>
</feature>
<evidence type="ECO:0000313" key="3">
    <source>
        <dbReference type="Proteomes" id="UP000308054"/>
    </source>
</evidence>
<accession>A0A4S2H3K7</accession>
<sequence length="141" mass="15238">MTPKLTIFLAGAAAVLAAACTTAVDGEPKGAAAFADDPRLGEPVDRLCFARQIHGFGQTTDRTIVVEASVNEHYLIETAGYCPDLDWAQSISFDAFSSCLSRGDSLIPYTSIFGPDHSDLRPPRECLIREIYAWDPEAGED</sequence>
<dbReference type="Proteomes" id="UP000308054">
    <property type="component" value="Unassembled WGS sequence"/>
</dbReference>
<name>A0A4S2H3K7_9PROT</name>